<organism evidence="1">
    <name type="scientific">marine sediment metagenome</name>
    <dbReference type="NCBI Taxonomy" id="412755"/>
    <lineage>
        <taxon>unclassified sequences</taxon>
        <taxon>metagenomes</taxon>
        <taxon>ecological metagenomes</taxon>
    </lineage>
</organism>
<dbReference type="AlphaFoldDB" id="X1S7K2"/>
<dbReference type="EMBL" id="BARW01006383">
    <property type="protein sequence ID" value="GAI75076.1"/>
    <property type="molecule type" value="Genomic_DNA"/>
</dbReference>
<sequence length="138" mass="14371">MVRTKGLERTNANWKASHGRVSAAYSAGIDGAQDVIAKAIAGEDNYAAGVSNAVANRSRAKGLEKVSDADWKKAAKEKGAPRIVSGMKAGEGKYSAGMSKNLSVIESVTIPPRTQDGMANIDNRLKPIAAALMASKGK</sequence>
<reference evidence="1" key="1">
    <citation type="journal article" date="2014" name="Front. Microbiol.">
        <title>High frequency of phylogenetically diverse reductive dehalogenase-homologous genes in deep subseafloor sedimentary metagenomes.</title>
        <authorList>
            <person name="Kawai M."/>
            <person name="Futagami T."/>
            <person name="Toyoda A."/>
            <person name="Takaki Y."/>
            <person name="Nishi S."/>
            <person name="Hori S."/>
            <person name="Arai W."/>
            <person name="Tsubouchi T."/>
            <person name="Morono Y."/>
            <person name="Uchiyama I."/>
            <person name="Ito T."/>
            <person name="Fujiyama A."/>
            <person name="Inagaki F."/>
            <person name="Takami H."/>
        </authorList>
    </citation>
    <scope>NUCLEOTIDE SEQUENCE</scope>
    <source>
        <strain evidence="1">Expedition CK06-06</strain>
    </source>
</reference>
<evidence type="ECO:0000313" key="1">
    <source>
        <dbReference type="EMBL" id="GAI75076.1"/>
    </source>
</evidence>
<proteinExistence type="predicted"/>
<comment type="caution">
    <text evidence="1">The sequence shown here is derived from an EMBL/GenBank/DDBJ whole genome shotgun (WGS) entry which is preliminary data.</text>
</comment>
<gene>
    <name evidence="1" type="ORF">S12H4_13400</name>
</gene>
<name>X1S7K2_9ZZZZ</name>
<accession>X1S7K2</accession>
<protein>
    <submittedName>
        <fullName evidence="1">Uncharacterized protein</fullName>
    </submittedName>
</protein>